<sequence length="104" mass="11641">MTLEWKLRKVMAEQGIWTGAELSRLLEDRSGYKLSPPSISALLTSEPKQVKTATMDALCTALKCTPNDLWEHTPSYTKRVSSVDNQQKAKAVNQLDIDNKLPPI</sequence>
<proteinExistence type="predicted"/>
<dbReference type="GO" id="GO:0003677">
    <property type="term" value="F:DNA binding"/>
    <property type="evidence" value="ECO:0007669"/>
    <property type="project" value="InterPro"/>
</dbReference>
<dbReference type="AlphaFoldDB" id="A0A1W6AEE3"/>
<gene>
    <name evidence="2" type="ORF">B7492_23805</name>
</gene>
<dbReference type="SUPFAM" id="SSF47413">
    <property type="entry name" value="lambda repressor-like DNA-binding domains"/>
    <property type="match status" value="1"/>
</dbReference>
<accession>A0A1W6AEE3</accession>
<dbReference type="RefSeq" id="WP_085312437.1">
    <property type="nucleotide sequence ID" value="NZ_CP020743.1"/>
</dbReference>
<dbReference type="InterPro" id="IPR010982">
    <property type="entry name" value="Lambda_DNA-bd_dom_sf"/>
</dbReference>
<feature type="domain" description="HTH cro/C1-type" evidence="1">
    <location>
        <begin position="6"/>
        <end position="74"/>
    </location>
</feature>
<organism evidence="2 3">
    <name type="scientific">Bacillus mycoides</name>
    <dbReference type="NCBI Taxonomy" id="1405"/>
    <lineage>
        <taxon>Bacteria</taxon>
        <taxon>Bacillati</taxon>
        <taxon>Bacillota</taxon>
        <taxon>Bacilli</taxon>
        <taxon>Bacillales</taxon>
        <taxon>Bacillaceae</taxon>
        <taxon>Bacillus</taxon>
        <taxon>Bacillus cereus group</taxon>
    </lineage>
</organism>
<evidence type="ECO:0000313" key="2">
    <source>
        <dbReference type="EMBL" id="ARJ24041.1"/>
    </source>
</evidence>
<dbReference type="EMBL" id="CP020743">
    <property type="protein sequence ID" value="ARJ24041.1"/>
    <property type="molecule type" value="Genomic_DNA"/>
</dbReference>
<dbReference type="Proteomes" id="UP000192932">
    <property type="component" value="Chromosome"/>
</dbReference>
<dbReference type="Pfam" id="PF13443">
    <property type="entry name" value="HTH_26"/>
    <property type="match status" value="1"/>
</dbReference>
<dbReference type="InterPro" id="IPR001387">
    <property type="entry name" value="Cro/C1-type_HTH"/>
</dbReference>
<name>A0A1W6AEE3_BACMY</name>
<protein>
    <submittedName>
        <fullName evidence="2">XRE family transcriptional regulator</fullName>
    </submittedName>
</protein>
<evidence type="ECO:0000313" key="3">
    <source>
        <dbReference type="Proteomes" id="UP000192932"/>
    </source>
</evidence>
<evidence type="ECO:0000259" key="1">
    <source>
        <dbReference type="Pfam" id="PF13443"/>
    </source>
</evidence>
<reference evidence="2 3" key="1">
    <citation type="submission" date="2017-04" db="EMBL/GenBank/DDBJ databases">
        <title>The Characteristic of a Fine Plant Growth-Promoting Rhizobacteria Bacillus mycoides Gnyt1 and its Whole Genome Sequencing Analysis.</title>
        <authorList>
            <person name="Li J.H."/>
            <person name="Yao T."/>
        </authorList>
    </citation>
    <scope>NUCLEOTIDE SEQUENCE [LARGE SCALE GENOMIC DNA]</scope>
    <source>
        <strain evidence="2 3">Gnyt1</strain>
    </source>
</reference>